<dbReference type="RefSeq" id="WP_251914844.1">
    <property type="nucleotide sequence ID" value="NZ_JAMRXG010000010.1"/>
</dbReference>
<protein>
    <submittedName>
        <fullName evidence="1">Uncharacterized protein</fullName>
    </submittedName>
</protein>
<evidence type="ECO:0000313" key="1">
    <source>
        <dbReference type="EMBL" id="MCM6776561.1"/>
    </source>
</evidence>
<reference evidence="1" key="1">
    <citation type="submission" date="2022-06" db="EMBL/GenBank/DDBJ databases">
        <title>Novel species in genus nocardia.</title>
        <authorList>
            <person name="Li F."/>
        </authorList>
    </citation>
    <scope>NUCLEOTIDE SEQUENCE</scope>
    <source>
        <strain evidence="1">CDC141</strain>
    </source>
</reference>
<name>A0A9X2J129_9NOCA</name>
<evidence type="ECO:0000313" key="2">
    <source>
        <dbReference type="Proteomes" id="UP001139157"/>
    </source>
</evidence>
<dbReference type="Proteomes" id="UP001139157">
    <property type="component" value="Unassembled WGS sequence"/>
</dbReference>
<proteinExistence type="predicted"/>
<dbReference type="AlphaFoldDB" id="A0A9X2J129"/>
<accession>A0A9X2J129</accession>
<sequence length="106" mass="11795">MSWTDLHARTEILHAVLARAAVDPANPALLHDLPDSERLFGGPEGVLAALRYRWDNHLRAKLDQALSQGQSAAEAYLELAAEQPVLRAVLDYQDARRWQADRVPAC</sequence>
<comment type="caution">
    <text evidence="1">The sequence shown here is derived from an EMBL/GenBank/DDBJ whole genome shotgun (WGS) entry which is preliminary data.</text>
</comment>
<organism evidence="1 2">
    <name type="scientific">Nocardia pulmonis</name>
    <dbReference type="NCBI Taxonomy" id="2951408"/>
    <lineage>
        <taxon>Bacteria</taxon>
        <taxon>Bacillati</taxon>
        <taxon>Actinomycetota</taxon>
        <taxon>Actinomycetes</taxon>
        <taxon>Mycobacteriales</taxon>
        <taxon>Nocardiaceae</taxon>
        <taxon>Nocardia</taxon>
    </lineage>
</organism>
<keyword evidence="2" id="KW-1185">Reference proteome</keyword>
<dbReference type="EMBL" id="JAMRXG010000010">
    <property type="protein sequence ID" value="MCM6776561.1"/>
    <property type="molecule type" value="Genomic_DNA"/>
</dbReference>
<gene>
    <name evidence="1" type="ORF">NDR86_24040</name>
</gene>